<evidence type="ECO:0000313" key="2">
    <source>
        <dbReference type="Proteomes" id="UP000054485"/>
    </source>
</evidence>
<dbReference type="Proteomes" id="UP000054485">
    <property type="component" value="Unassembled WGS sequence"/>
</dbReference>
<dbReference type="InParanoid" id="A0A0D0AZV4"/>
<evidence type="ECO:0000313" key="1">
    <source>
        <dbReference type="EMBL" id="KIK39847.1"/>
    </source>
</evidence>
<dbReference type="EMBL" id="KN835326">
    <property type="protein sequence ID" value="KIK39847.1"/>
    <property type="molecule type" value="Genomic_DNA"/>
</dbReference>
<reference evidence="2" key="2">
    <citation type="submission" date="2015-01" db="EMBL/GenBank/DDBJ databases">
        <title>Evolutionary Origins and Diversification of the Mycorrhizal Mutualists.</title>
        <authorList>
            <consortium name="DOE Joint Genome Institute"/>
            <consortium name="Mycorrhizal Genomics Consortium"/>
            <person name="Kohler A."/>
            <person name="Kuo A."/>
            <person name="Nagy L.G."/>
            <person name="Floudas D."/>
            <person name="Copeland A."/>
            <person name="Barry K.W."/>
            <person name="Cichocki N."/>
            <person name="Veneault-Fourrey C."/>
            <person name="LaButti K."/>
            <person name="Lindquist E.A."/>
            <person name="Lipzen A."/>
            <person name="Lundell T."/>
            <person name="Morin E."/>
            <person name="Murat C."/>
            <person name="Riley R."/>
            <person name="Ohm R."/>
            <person name="Sun H."/>
            <person name="Tunlid A."/>
            <person name="Henrissat B."/>
            <person name="Grigoriev I.V."/>
            <person name="Hibbett D.S."/>
            <person name="Martin F."/>
        </authorList>
    </citation>
    <scope>NUCLEOTIDE SEQUENCE [LARGE SCALE GENOMIC DNA]</scope>
    <source>
        <strain evidence="2">UH-Slu-Lm8-n1</strain>
    </source>
</reference>
<organism evidence="1 2">
    <name type="scientific">Suillus luteus UH-Slu-Lm8-n1</name>
    <dbReference type="NCBI Taxonomy" id="930992"/>
    <lineage>
        <taxon>Eukaryota</taxon>
        <taxon>Fungi</taxon>
        <taxon>Dikarya</taxon>
        <taxon>Basidiomycota</taxon>
        <taxon>Agaricomycotina</taxon>
        <taxon>Agaricomycetes</taxon>
        <taxon>Agaricomycetidae</taxon>
        <taxon>Boletales</taxon>
        <taxon>Suillineae</taxon>
        <taxon>Suillaceae</taxon>
        <taxon>Suillus</taxon>
    </lineage>
</organism>
<gene>
    <name evidence="1" type="ORF">CY34DRAFT_807803</name>
</gene>
<keyword evidence="2" id="KW-1185">Reference proteome</keyword>
<accession>A0A0D0AZV4</accession>
<protein>
    <submittedName>
        <fullName evidence="1">Uncharacterized protein</fullName>
    </submittedName>
</protein>
<dbReference type="AlphaFoldDB" id="A0A0D0AZV4"/>
<dbReference type="HOGENOM" id="CLU_3033940_0_0_1"/>
<name>A0A0D0AZV4_9AGAM</name>
<sequence>MPRSGGRRRKATEIYRVRTGPTLARTAKWIFSRLAVPASAGFLKPSANACEEPRL</sequence>
<proteinExistence type="predicted"/>
<reference evidence="1 2" key="1">
    <citation type="submission" date="2014-04" db="EMBL/GenBank/DDBJ databases">
        <authorList>
            <consortium name="DOE Joint Genome Institute"/>
            <person name="Kuo A."/>
            <person name="Ruytinx J."/>
            <person name="Rineau F."/>
            <person name="Colpaert J."/>
            <person name="Kohler A."/>
            <person name="Nagy L.G."/>
            <person name="Floudas D."/>
            <person name="Copeland A."/>
            <person name="Barry K.W."/>
            <person name="Cichocki N."/>
            <person name="Veneault-Fourrey C."/>
            <person name="LaButti K."/>
            <person name="Lindquist E.A."/>
            <person name="Lipzen A."/>
            <person name="Lundell T."/>
            <person name="Morin E."/>
            <person name="Murat C."/>
            <person name="Sun H."/>
            <person name="Tunlid A."/>
            <person name="Henrissat B."/>
            <person name="Grigoriev I.V."/>
            <person name="Hibbett D.S."/>
            <person name="Martin F."/>
            <person name="Nordberg H.P."/>
            <person name="Cantor M.N."/>
            <person name="Hua S.X."/>
        </authorList>
    </citation>
    <scope>NUCLEOTIDE SEQUENCE [LARGE SCALE GENOMIC DNA]</scope>
    <source>
        <strain evidence="1 2">UH-Slu-Lm8-n1</strain>
    </source>
</reference>